<evidence type="ECO:0000313" key="2">
    <source>
        <dbReference type="EMBL" id="CAK9112712.1"/>
    </source>
</evidence>
<dbReference type="Proteomes" id="UP001642464">
    <property type="component" value="Unassembled WGS sequence"/>
</dbReference>
<protein>
    <submittedName>
        <fullName evidence="3">Uncharacterized protein</fullName>
    </submittedName>
</protein>
<evidence type="ECO:0000313" key="4">
    <source>
        <dbReference type="Proteomes" id="UP001642464"/>
    </source>
</evidence>
<evidence type="ECO:0000313" key="3">
    <source>
        <dbReference type="EMBL" id="CAK9113297.1"/>
    </source>
</evidence>
<feature type="chain" id="PRO_5045029589" evidence="1">
    <location>
        <begin position="19"/>
        <end position="241"/>
    </location>
</feature>
<keyword evidence="4" id="KW-1185">Reference proteome</keyword>
<proteinExistence type="predicted"/>
<name>A0ABP0SLP0_9DINO</name>
<evidence type="ECO:0000256" key="1">
    <source>
        <dbReference type="SAM" id="SignalP"/>
    </source>
</evidence>
<accession>A0ABP0SLP0</accession>
<sequence length="241" mass="26364">MFRFFSLAVLVAFSLVSARPTNSSCEKCDGDAAPLLQAEEMFNFKEELLPDLSGFQNRLVKANQTRRKQSICPCLAKRCSLVKFLCREKNMCCKQAKKCRGGGGGASTSVTDLLNGLISSAVTGAVYKGGQGVIFRDENDGFFGNDAFKVLPGSLISNDIIAPNPVFPADDNGNIDPNVASVGVILDEWAFNTLFGTNTQDEDYYLGVFYPADSNSVDQRCRSEQNQNRYDCRIFNQGARG</sequence>
<comment type="caution">
    <text evidence="3">The sequence shown here is derived from an EMBL/GenBank/DDBJ whole genome shotgun (WGS) entry which is preliminary data.</text>
</comment>
<gene>
    <name evidence="2" type="ORF">SCF082_LOCUS52254</name>
    <name evidence="3" type="ORF">SCF082_LOCUS52509</name>
</gene>
<reference evidence="3 4" key="1">
    <citation type="submission" date="2024-02" db="EMBL/GenBank/DDBJ databases">
        <authorList>
            <person name="Chen Y."/>
            <person name="Shah S."/>
            <person name="Dougan E. K."/>
            <person name="Thang M."/>
            <person name="Chan C."/>
        </authorList>
    </citation>
    <scope>NUCLEOTIDE SEQUENCE [LARGE SCALE GENOMIC DNA]</scope>
</reference>
<organism evidence="3 4">
    <name type="scientific">Durusdinium trenchii</name>
    <dbReference type="NCBI Taxonomy" id="1381693"/>
    <lineage>
        <taxon>Eukaryota</taxon>
        <taxon>Sar</taxon>
        <taxon>Alveolata</taxon>
        <taxon>Dinophyceae</taxon>
        <taxon>Suessiales</taxon>
        <taxon>Symbiodiniaceae</taxon>
        <taxon>Durusdinium</taxon>
    </lineage>
</organism>
<dbReference type="EMBL" id="CAXAMM010044128">
    <property type="protein sequence ID" value="CAK9113297.1"/>
    <property type="molecule type" value="Genomic_DNA"/>
</dbReference>
<keyword evidence="1" id="KW-0732">Signal</keyword>
<feature type="signal peptide" evidence="1">
    <location>
        <begin position="1"/>
        <end position="18"/>
    </location>
</feature>
<dbReference type="EMBL" id="CAXAMM010044017">
    <property type="protein sequence ID" value="CAK9112712.1"/>
    <property type="molecule type" value="Genomic_DNA"/>
</dbReference>